<accession>A0A2U1K8Z6</accession>
<proteinExistence type="predicted"/>
<gene>
    <name evidence="1" type="ORF">CTI12_AA630550</name>
</gene>
<evidence type="ECO:0000313" key="2">
    <source>
        <dbReference type="Proteomes" id="UP000245207"/>
    </source>
</evidence>
<evidence type="ECO:0000313" key="1">
    <source>
        <dbReference type="EMBL" id="PWA16048.1"/>
    </source>
</evidence>
<dbReference type="Proteomes" id="UP000245207">
    <property type="component" value="Unassembled WGS sequence"/>
</dbReference>
<sequence>MAVKREKEKEAVVTVASSQPSSFTDLLAGVTGVSHTSNLNPGVSTDSRVHWTTSPMDYFQPFNVTANDSHSQHHHEFSFLQENYPTGVVGGGLVSGLNRGTLQSNLLSSLPHHHHLGSTSTNYPFFVSSDGYDSQCLQLYGGAADGGGRHSDHHKEKSKN</sequence>
<comment type="caution">
    <text evidence="1">The sequence shown here is derived from an EMBL/GenBank/DDBJ whole genome shotgun (WGS) entry which is preliminary data.</text>
</comment>
<keyword evidence="2" id="KW-1185">Reference proteome</keyword>
<protein>
    <submittedName>
        <fullName evidence="1">CYC/TB1, R domain-containing protein</fullName>
    </submittedName>
</protein>
<dbReference type="AlphaFoldDB" id="A0A2U1K8Z6"/>
<name>A0A2U1K8Z6_ARTAN</name>
<organism evidence="1 2">
    <name type="scientific">Artemisia annua</name>
    <name type="common">Sweet wormwood</name>
    <dbReference type="NCBI Taxonomy" id="35608"/>
    <lineage>
        <taxon>Eukaryota</taxon>
        <taxon>Viridiplantae</taxon>
        <taxon>Streptophyta</taxon>
        <taxon>Embryophyta</taxon>
        <taxon>Tracheophyta</taxon>
        <taxon>Spermatophyta</taxon>
        <taxon>Magnoliopsida</taxon>
        <taxon>eudicotyledons</taxon>
        <taxon>Gunneridae</taxon>
        <taxon>Pentapetalae</taxon>
        <taxon>asterids</taxon>
        <taxon>campanulids</taxon>
        <taxon>Asterales</taxon>
        <taxon>Asteraceae</taxon>
        <taxon>Asteroideae</taxon>
        <taxon>Anthemideae</taxon>
        <taxon>Artemisiinae</taxon>
        <taxon>Artemisia</taxon>
    </lineage>
</organism>
<dbReference type="EMBL" id="PKPP01032738">
    <property type="protein sequence ID" value="PWA16048.1"/>
    <property type="molecule type" value="Genomic_DNA"/>
</dbReference>
<reference evidence="1 2" key="1">
    <citation type="journal article" date="2018" name="Mol. Plant">
        <title>The genome of Artemisia annua provides insight into the evolution of Asteraceae family and artemisinin biosynthesis.</title>
        <authorList>
            <person name="Shen Q."/>
            <person name="Zhang L."/>
            <person name="Liao Z."/>
            <person name="Wang S."/>
            <person name="Yan T."/>
            <person name="Shi P."/>
            <person name="Liu M."/>
            <person name="Fu X."/>
            <person name="Pan Q."/>
            <person name="Wang Y."/>
            <person name="Lv Z."/>
            <person name="Lu X."/>
            <person name="Zhang F."/>
            <person name="Jiang W."/>
            <person name="Ma Y."/>
            <person name="Chen M."/>
            <person name="Hao X."/>
            <person name="Li L."/>
            <person name="Tang Y."/>
            <person name="Lv G."/>
            <person name="Zhou Y."/>
            <person name="Sun X."/>
            <person name="Brodelius P.E."/>
            <person name="Rose J.K.C."/>
            <person name="Tang K."/>
        </authorList>
    </citation>
    <scope>NUCLEOTIDE SEQUENCE [LARGE SCALE GENOMIC DNA]</scope>
    <source>
        <strain evidence="2">cv. Huhao1</strain>
        <tissue evidence="1">Leaf</tissue>
    </source>
</reference>
<dbReference type="STRING" id="35608.A0A2U1K8Z6"/>